<evidence type="ECO:0000256" key="3">
    <source>
        <dbReference type="ARBA" id="ARBA00022692"/>
    </source>
</evidence>
<feature type="transmembrane region" description="Helical" evidence="6">
    <location>
        <begin position="180"/>
        <end position="203"/>
    </location>
</feature>
<feature type="transmembrane region" description="Helical" evidence="6">
    <location>
        <begin position="122"/>
        <end position="141"/>
    </location>
</feature>
<dbReference type="Proteomes" id="UP000245634">
    <property type="component" value="Unassembled WGS sequence"/>
</dbReference>
<proteinExistence type="inferred from homology"/>
<evidence type="ECO:0000259" key="7">
    <source>
        <dbReference type="Pfam" id="PF00892"/>
    </source>
</evidence>
<evidence type="ECO:0000313" key="8">
    <source>
        <dbReference type="EMBL" id="PWK05054.1"/>
    </source>
</evidence>
<dbReference type="RefSeq" id="WP_109691343.1">
    <property type="nucleotide sequence ID" value="NZ_QGGL01000028.1"/>
</dbReference>
<keyword evidence="5 6" id="KW-0472">Membrane</keyword>
<gene>
    <name evidence="8" type="ORF">C7459_12825</name>
</gene>
<reference evidence="8 9" key="1">
    <citation type="submission" date="2018-05" db="EMBL/GenBank/DDBJ databases">
        <title>Genomic Encyclopedia of Type Strains, Phase IV (KMG-IV): sequencing the most valuable type-strain genomes for metagenomic binning, comparative biology and taxonomic classification.</title>
        <authorList>
            <person name="Goeker M."/>
        </authorList>
    </citation>
    <scope>NUCLEOTIDE SEQUENCE [LARGE SCALE GENOMIC DNA]</scope>
    <source>
        <strain evidence="8 9">DSM 18773</strain>
    </source>
</reference>
<feature type="transmembrane region" description="Helical" evidence="6">
    <location>
        <begin position="33"/>
        <end position="54"/>
    </location>
</feature>
<dbReference type="SUPFAM" id="SSF103481">
    <property type="entry name" value="Multidrug resistance efflux transporter EmrE"/>
    <property type="match status" value="2"/>
</dbReference>
<feature type="transmembrane region" description="Helical" evidence="6">
    <location>
        <begin position="7"/>
        <end position="27"/>
    </location>
</feature>
<evidence type="ECO:0000256" key="2">
    <source>
        <dbReference type="ARBA" id="ARBA00007362"/>
    </source>
</evidence>
<dbReference type="GO" id="GO:0016020">
    <property type="term" value="C:membrane"/>
    <property type="evidence" value="ECO:0007669"/>
    <property type="project" value="UniProtKB-SubCell"/>
</dbReference>
<organism evidence="8 9">
    <name type="scientific">Tumebacillus permanentifrigoris</name>
    <dbReference type="NCBI Taxonomy" id="378543"/>
    <lineage>
        <taxon>Bacteria</taxon>
        <taxon>Bacillati</taxon>
        <taxon>Bacillota</taxon>
        <taxon>Bacilli</taxon>
        <taxon>Bacillales</taxon>
        <taxon>Alicyclobacillaceae</taxon>
        <taxon>Tumebacillus</taxon>
    </lineage>
</organism>
<feature type="transmembrane region" description="Helical" evidence="6">
    <location>
        <begin position="91"/>
        <end position="110"/>
    </location>
</feature>
<dbReference type="InterPro" id="IPR037185">
    <property type="entry name" value="EmrE-like"/>
</dbReference>
<keyword evidence="9" id="KW-1185">Reference proteome</keyword>
<protein>
    <submittedName>
        <fullName evidence="8">Threonine/homoserine efflux transporter RhtA</fullName>
    </submittedName>
</protein>
<dbReference type="PANTHER" id="PTHR32322:SF9">
    <property type="entry name" value="AMINO-ACID METABOLITE EFFLUX PUMP-RELATED"/>
    <property type="match status" value="1"/>
</dbReference>
<feature type="transmembrane region" description="Helical" evidence="6">
    <location>
        <begin position="263"/>
        <end position="282"/>
    </location>
</feature>
<dbReference type="OrthoDB" id="510638at2"/>
<feature type="domain" description="EamA" evidence="7">
    <location>
        <begin position="7"/>
        <end position="136"/>
    </location>
</feature>
<evidence type="ECO:0000256" key="5">
    <source>
        <dbReference type="ARBA" id="ARBA00023136"/>
    </source>
</evidence>
<evidence type="ECO:0000313" key="9">
    <source>
        <dbReference type="Proteomes" id="UP000245634"/>
    </source>
</evidence>
<dbReference type="Gene3D" id="1.10.3730.20">
    <property type="match status" value="1"/>
</dbReference>
<keyword evidence="4 6" id="KW-1133">Transmembrane helix</keyword>
<dbReference type="InterPro" id="IPR050638">
    <property type="entry name" value="AA-Vitamin_Transporters"/>
</dbReference>
<feature type="transmembrane region" description="Helical" evidence="6">
    <location>
        <begin position="66"/>
        <end position="85"/>
    </location>
</feature>
<evidence type="ECO:0000256" key="6">
    <source>
        <dbReference type="SAM" id="Phobius"/>
    </source>
</evidence>
<sequence length="284" mass="30392">MKPKSYLMLGLLAALWGASFLFMRVGAPALGPIFLIELRVLIAGIALLVIALLRKHPIRLLHKWKHYLLLGALNAAIPFLLIATAELHLSASLAAILNAMTPLFTALVAWGWMKESFTWKKFLGLVVGIFGVTVLVGWDSNHNGDQLVVSILFSLLAALFYGIGGVFSSRTFKGESSMDMAIGQQLAAALLLLPVSAFALPSAMPSTEVVVSVLALAIFCTAFGYMLYFALIQQVGPVRTLTVTFLIPIFGILWGVLFLGEAVTGGVAAGLLLILLSVALVVKK</sequence>
<feature type="transmembrane region" description="Helical" evidence="6">
    <location>
        <begin position="209"/>
        <end position="231"/>
    </location>
</feature>
<feature type="transmembrane region" description="Helical" evidence="6">
    <location>
        <begin position="147"/>
        <end position="168"/>
    </location>
</feature>
<feature type="domain" description="EamA" evidence="7">
    <location>
        <begin position="150"/>
        <end position="282"/>
    </location>
</feature>
<keyword evidence="3 6" id="KW-0812">Transmembrane</keyword>
<evidence type="ECO:0000256" key="1">
    <source>
        <dbReference type="ARBA" id="ARBA00004127"/>
    </source>
</evidence>
<accession>A0A316D2F4</accession>
<dbReference type="PANTHER" id="PTHR32322">
    <property type="entry name" value="INNER MEMBRANE TRANSPORTER"/>
    <property type="match status" value="1"/>
</dbReference>
<name>A0A316D2F4_9BACL</name>
<comment type="caution">
    <text evidence="8">The sequence shown here is derived from an EMBL/GenBank/DDBJ whole genome shotgun (WGS) entry which is preliminary data.</text>
</comment>
<dbReference type="InterPro" id="IPR000620">
    <property type="entry name" value="EamA_dom"/>
</dbReference>
<dbReference type="AlphaFoldDB" id="A0A316D2F4"/>
<dbReference type="Pfam" id="PF00892">
    <property type="entry name" value="EamA"/>
    <property type="match status" value="2"/>
</dbReference>
<feature type="transmembrane region" description="Helical" evidence="6">
    <location>
        <begin position="238"/>
        <end position="257"/>
    </location>
</feature>
<comment type="subcellular location">
    <subcellularLocation>
        <location evidence="1">Endomembrane system</location>
        <topology evidence="1">Multi-pass membrane protein</topology>
    </subcellularLocation>
</comment>
<dbReference type="EMBL" id="QGGL01000028">
    <property type="protein sequence ID" value="PWK05054.1"/>
    <property type="molecule type" value="Genomic_DNA"/>
</dbReference>
<evidence type="ECO:0000256" key="4">
    <source>
        <dbReference type="ARBA" id="ARBA00022989"/>
    </source>
</evidence>
<comment type="similarity">
    <text evidence="2">Belongs to the EamA transporter family.</text>
</comment>